<keyword evidence="6" id="KW-1185">Reference proteome</keyword>
<evidence type="ECO:0000256" key="1">
    <source>
        <dbReference type="ARBA" id="ARBA00006643"/>
    </source>
</evidence>
<dbReference type="Pfam" id="PF20431">
    <property type="entry name" value="E_motif"/>
    <property type="match status" value="1"/>
</dbReference>
<dbReference type="EMBL" id="JBJKBG010000009">
    <property type="protein sequence ID" value="KAL3724229.1"/>
    <property type="molecule type" value="Genomic_DNA"/>
</dbReference>
<comment type="caution">
    <text evidence="5">The sequence shown here is derived from an EMBL/GenBank/DDBJ whole genome shotgun (WGS) entry which is preliminary data.</text>
</comment>
<dbReference type="Pfam" id="PF14432">
    <property type="entry name" value="DYW_deaminase"/>
    <property type="match status" value="1"/>
</dbReference>
<keyword evidence="2" id="KW-0677">Repeat</keyword>
<gene>
    <name evidence="5" type="ORF">ACJRO7_036273</name>
</gene>
<evidence type="ECO:0000256" key="3">
    <source>
        <dbReference type="PROSITE-ProRule" id="PRU00708"/>
    </source>
</evidence>
<evidence type="ECO:0000256" key="2">
    <source>
        <dbReference type="ARBA" id="ARBA00022737"/>
    </source>
</evidence>
<feature type="repeat" description="PPR" evidence="3">
    <location>
        <begin position="343"/>
        <end position="373"/>
    </location>
</feature>
<comment type="similarity">
    <text evidence="1">Belongs to the PPR family. PCMP-H subfamily.</text>
</comment>
<proteinExistence type="inferred from homology"/>
<dbReference type="Proteomes" id="UP001634007">
    <property type="component" value="Unassembled WGS sequence"/>
</dbReference>
<dbReference type="InterPro" id="IPR002885">
    <property type="entry name" value="PPR_rpt"/>
</dbReference>
<feature type="repeat" description="PPR" evidence="3">
    <location>
        <begin position="506"/>
        <end position="540"/>
    </location>
</feature>
<feature type="repeat" description="PPR" evidence="3">
    <location>
        <begin position="136"/>
        <end position="170"/>
    </location>
</feature>
<dbReference type="InterPro" id="IPR046848">
    <property type="entry name" value="E_motif"/>
</dbReference>
<evidence type="ECO:0000313" key="5">
    <source>
        <dbReference type="EMBL" id="KAL3724229.1"/>
    </source>
</evidence>
<feature type="repeat" description="PPR" evidence="3">
    <location>
        <begin position="239"/>
        <end position="273"/>
    </location>
</feature>
<dbReference type="InterPro" id="IPR046960">
    <property type="entry name" value="PPR_At4g14850-like_plant"/>
</dbReference>
<organism evidence="5 6">
    <name type="scientific">Eucalyptus globulus</name>
    <name type="common">Tasmanian blue gum</name>
    <dbReference type="NCBI Taxonomy" id="34317"/>
    <lineage>
        <taxon>Eukaryota</taxon>
        <taxon>Viridiplantae</taxon>
        <taxon>Streptophyta</taxon>
        <taxon>Embryophyta</taxon>
        <taxon>Tracheophyta</taxon>
        <taxon>Spermatophyta</taxon>
        <taxon>Magnoliopsida</taxon>
        <taxon>eudicotyledons</taxon>
        <taxon>Gunneridae</taxon>
        <taxon>Pentapetalae</taxon>
        <taxon>rosids</taxon>
        <taxon>malvids</taxon>
        <taxon>Myrtales</taxon>
        <taxon>Myrtaceae</taxon>
        <taxon>Myrtoideae</taxon>
        <taxon>Eucalypteae</taxon>
        <taxon>Eucalyptus</taxon>
    </lineage>
</organism>
<dbReference type="NCBIfam" id="TIGR00756">
    <property type="entry name" value="PPR"/>
    <property type="match status" value="5"/>
</dbReference>
<reference evidence="5 6" key="1">
    <citation type="submission" date="2024-11" db="EMBL/GenBank/DDBJ databases">
        <title>Chromosome-level genome assembly of Eucalyptus globulus Labill. provides insights into its genome evolution.</title>
        <authorList>
            <person name="Li X."/>
        </authorList>
    </citation>
    <scope>NUCLEOTIDE SEQUENCE [LARGE SCALE GENOMIC DNA]</scope>
    <source>
        <strain evidence="5">CL2024</strain>
        <tissue evidence="5">Fresh tender leaves</tissue>
    </source>
</reference>
<dbReference type="PANTHER" id="PTHR47926:SF373">
    <property type="entry name" value="TETRATRICOPEPTIDE-LIKE HELICAL DOMAIN SUPERFAMILY, DYW DOMAIN-CONTAINING PROTEIN"/>
    <property type="match status" value="1"/>
</dbReference>
<dbReference type="Pfam" id="PF13041">
    <property type="entry name" value="PPR_2"/>
    <property type="match status" value="2"/>
</dbReference>
<dbReference type="SUPFAM" id="SSF48452">
    <property type="entry name" value="TPR-like"/>
    <property type="match status" value="2"/>
</dbReference>
<dbReference type="Pfam" id="PF01535">
    <property type="entry name" value="PPR"/>
    <property type="match status" value="7"/>
</dbReference>
<accession>A0ABD3JBB3</accession>
<dbReference type="FunFam" id="1.25.40.10:FF:000031">
    <property type="entry name" value="Pentatricopeptide repeat-containing protein mitochondrial"/>
    <property type="match status" value="1"/>
</dbReference>
<dbReference type="FunFam" id="1.25.40.10:FF:000366">
    <property type="entry name" value="Pentatricopeptide (PPR) repeat-containing protein"/>
    <property type="match status" value="1"/>
</dbReference>
<feature type="domain" description="DYW" evidence="4">
    <location>
        <begin position="584"/>
        <end position="676"/>
    </location>
</feature>
<feature type="repeat" description="PPR" evidence="3">
    <location>
        <begin position="105"/>
        <end position="135"/>
    </location>
</feature>
<feature type="repeat" description="PPR" evidence="3">
    <location>
        <begin position="374"/>
        <end position="408"/>
    </location>
</feature>
<protein>
    <recommendedName>
        <fullName evidence="4">DYW domain-containing protein</fullName>
    </recommendedName>
</protein>
<sequence>MPTSSSTAPDHSRSWASFLLLIRSSPSPIPVHAHLLKLGLLPHPHLRNALLHSYAQLGLLHQARRLFDELSRWALPDSNSLLSAYFKWGHLREARALFHAMPRRNVVTWTATLTGYARTGDLESARRCFDAMPHRTVVSWNAMLSGYSQNGFEDEALRLFHDMVDAGFRPNETTWVLVISSCAARGDPSLADSLATLLHRARGIDFNCFLKTALLDMYAKCGRLAAARRIFDDLGPRKNTVTWNAMISAYMRSGDLASARELFDRMLNKDVVSWNSMIAGYAQNGQSAFAVRLFKDMLTLTGEHPKPDEFTMASVFSACGHLGTLEIGNWAVAFLGKNQIRLGTSGYNSLIFMYSKCGSIKDAQRIFQEMERKDAVSYNTLISGLAAHGRGREALELMSKMKEEGINPDHATYVGILTACSHGGLLQEGRRLFETIEAPSNDHYGCMVDLLGRAGEVEEANRLIQTMPMKPHAGVYGSLLNACRIYRRTNLAEMAAYGLFEIEPNNSGNYVLLSNIYAQAGRWEDVDRVRRMMRKRGVMKATGWSWVEHGGEVHKFIAGDRSHERCSEIYHLLANLRRRMERSGYVADGSCVLRDVVEEDREEMVGVHSEKLAVCFALIVSEAGEAIRVMKNMRVCWDCHTAIKAISKLEGREIIVRDNNRFHHFVEGQCSCKDYW</sequence>
<name>A0ABD3JBB3_EUCGL</name>
<dbReference type="PROSITE" id="PS51375">
    <property type="entry name" value="PPR"/>
    <property type="match status" value="6"/>
</dbReference>
<evidence type="ECO:0000259" key="4">
    <source>
        <dbReference type="Pfam" id="PF14432"/>
    </source>
</evidence>
<evidence type="ECO:0000313" key="6">
    <source>
        <dbReference type="Proteomes" id="UP001634007"/>
    </source>
</evidence>
<dbReference type="AlphaFoldDB" id="A0ABD3JBB3"/>
<dbReference type="InterPro" id="IPR032867">
    <property type="entry name" value="DYW_dom"/>
</dbReference>
<dbReference type="PANTHER" id="PTHR47926">
    <property type="entry name" value="PENTATRICOPEPTIDE REPEAT-CONTAINING PROTEIN"/>
    <property type="match status" value="1"/>
</dbReference>
<dbReference type="Gene3D" id="1.25.40.10">
    <property type="entry name" value="Tetratricopeptide repeat domain"/>
    <property type="match status" value="3"/>
</dbReference>
<dbReference type="InterPro" id="IPR011990">
    <property type="entry name" value="TPR-like_helical_dom_sf"/>
</dbReference>